<accession>A0A9N8WTZ4</accession>
<organism evidence="2 3">
    <name type="scientific">Acaulospora morrowiae</name>
    <dbReference type="NCBI Taxonomy" id="94023"/>
    <lineage>
        <taxon>Eukaryota</taxon>
        <taxon>Fungi</taxon>
        <taxon>Fungi incertae sedis</taxon>
        <taxon>Mucoromycota</taxon>
        <taxon>Glomeromycotina</taxon>
        <taxon>Glomeromycetes</taxon>
        <taxon>Diversisporales</taxon>
        <taxon>Acaulosporaceae</taxon>
        <taxon>Acaulospora</taxon>
    </lineage>
</organism>
<evidence type="ECO:0000313" key="2">
    <source>
        <dbReference type="EMBL" id="CAG8493694.1"/>
    </source>
</evidence>
<proteinExistence type="predicted"/>
<evidence type="ECO:0000256" key="1">
    <source>
        <dbReference type="SAM" id="MobiDB-lite"/>
    </source>
</evidence>
<gene>
    <name evidence="2" type="ORF">AMORRO_LOCUS2904</name>
</gene>
<dbReference type="EMBL" id="CAJVPV010001323">
    <property type="protein sequence ID" value="CAG8493694.1"/>
    <property type="molecule type" value="Genomic_DNA"/>
</dbReference>
<evidence type="ECO:0000313" key="3">
    <source>
        <dbReference type="Proteomes" id="UP000789342"/>
    </source>
</evidence>
<feature type="region of interest" description="Disordered" evidence="1">
    <location>
        <begin position="12"/>
        <end position="37"/>
    </location>
</feature>
<feature type="non-terminal residue" evidence="2">
    <location>
        <position position="70"/>
    </location>
</feature>
<comment type="caution">
    <text evidence="2">The sequence shown here is derived from an EMBL/GenBank/DDBJ whole genome shotgun (WGS) entry which is preliminary data.</text>
</comment>
<protein>
    <submittedName>
        <fullName evidence="2">9964_t:CDS:1</fullName>
    </submittedName>
</protein>
<dbReference type="Proteomes" id="UP000789342">
    <property type="component" value="Unassembled WGS sequence"/>
</dbReference>
<name>A0A9N8WTZ4_9GLOM</name>
<sequence length="70" mass="7838">YGHLRIRGKVDITNKFPSSPSSTNHHHKNKLMRGSIPPRPALEDIVSTVIATNETVVTQEIAIFNPMNFI</sequence>
<reference evidence="2" key="1">
    <citation type="submission" date="2021-06" db="EMBL/GenBank/DDBJ databases">
        <authorList>
            <person name="Kallberg Y."/>
            <person name="Tangrot J."/>
            <person name="Rosling A."/>
        </authorList>
    </citation>
    <scope>NUCLEOTIDE SEQUENCE</scope>
    <source>
        <strain evidence="2">CL551</strain>
    </source>
</reference>
<dbReference type="AlphaFoldDB" id="A0A9N8WTZ4"/>
<keyword evidence="3" id="KW-1185">Reference proteome</keyword>